<feature type="compositionally biased region" description="Low complexity" evidence="4">
    <location>
        <begin position="24"/>
        <end position="40"/>
    </location>
</feature>
<evidence type="ECO:0000259" key="5">
    <source>
        <dbReference type="PROSITE" id="PS50011"/>
    </source>
</evidence>
<dbReference type="Proteomes" id="UP001151582">
    <property type="component" value="Unassembled WGS sequence"/>
</dbReference>
<keyword evidence="6" id="KW-0132">Cell division</keyword>
<evidence type="ECO:0000313" key="7">
    <source>
        <dbReference type="Proteomes" id="UP001151582"/>
    </source>
</evidence>
<evidence type="ECO:0000256" key="2">
    <source>
        <dbReference type="ARBA" id="ARBA00022741"/>
    </source>
</evidence>
<keyword evidence="6" id="KW-0808">Transferase</keyword>
<organism evidence="6 7">
    <name type="scientific">Dimargaris verticillata</name>
    <dbReference type="NCBI Taxonomy" id="2761393"/>
    <lineage>
        <taxon>Eukaryota</taxon>
        <taxon>Fungi</taxon>
        <taxon>Fungi incertae sedis</taxon>
        <taxon>Zoopagomycota</taxon>
        <taxon>Kickxellomycotina</taxon>
        <taxon>Dimargaritomycetes</taxon>
        <taxon>Dimargaritales</taxon>
        <taxon>Dimargaritaceae</taxon>
        <taxon>Dimargaris</taxon>
    </lineage>
</organism>
<dbReference type="AlphaFoldDB" id="A0A9W8AWS8"/>
<keyword evidence="3" id="KW-0067">ATP-binding</keyword>
<dbReference type="SMART" id="SM00220">
    <property type="entry name" value="S_TKc"/>
    <property type="match status" value="1"/>
</dbReference>
<reference evidence="6" key="1">
    <citation type="submission" date="2022-07" db="EMBL/GenBank/DDBJ databases">
        <title>Phylogenomic reconstructions and comparative analyses of Kickxellomycotina fungi.</title>
        <authorList>
            <person name="Reynolds N.K."/>
            <person name="Stajich J.E."/>
            <person name="Barry K."/>
            <person name="Grigoriev I.V."/>
            <person name="Crous P."/>
            <person name="Smith M.E."/>
        </authorList>
    </citation>
    <scope>NUCLEOTIDE SEQUENCE</scope>
    <source>
        <strain evidence="6">RSA 567</strain>
    </source>
</reference>
<keyword evidence="1" id="KW-0723">Serine/threonine-protein kinase</keyword>
<dbReference type="EC" id="2.7.11.1" evidence="6"/>
<dbReference type="GO" id="GO:0005524">
    <property type="term" value="F:ATP binding"/>
    <property type="evidence" value="ECO:0007669"/>
    <property type="project" value="UniProtKB-KW"/>
</dbReference>
<dbReference type="Gene3D" id="1.10.510.10">
    <property type="entry name" value="Transferase(Phosphotransferase) domain 1"/>
    <property type="match status" value="1"/>
</dbReference>
<keyword evidence="2" id="KW-0547">Nucleotide-binding</keyword>
<proteinExistence type="predicted"/>
<accession>A0A9W8AWS8</accession>
<comment type="caution">
    <text evidence="6">The sequence shown here is derived from an EMBL/GenBank/DDBJ whole genome shotgun (WGS) entry which is preliminary data.</text>
</comment>
<dbReference type="InterPro" id="IPR011009">
    <property type="entry name" value="Kinase-like_dom_sf"/>
</dbReference>
<dbReference type="PROSITE" id="PS50011">
    <property type="entry name" value="PROTEIN_KINASE_DOM"/>
    <property type="match status" value="1"/>
</dbReference>
<dbReference type="Pfam" id="PF00069">
    <property type="entry name" value="Pkinase"/>
    <property type="match status" value="1"/>
</dbReference>
<name>A0A9W8AWS8_9FUNG</name>
<dbReference type="GO" id="GO:0051301">
    <property type="term" value="P:cell division"/>
    <property type="evidence" value="ECO:0007669"/>
    <property type="project" value="UniProtKB-KW"/>
</dbReference>
<evidence type="ECO:0000256" key="4">
    <source>
        <dbReference type="SAM" id="MobiDB-lite"/>
    </source>
</evidence>
<evidence type="ECO:0000256" key="3">
    <source>
        <dbReference type="ARBA" id="ARBA00022840"/>
    </source>
</evidence>
<dbReference type="EMBL" id="JANBQB010001183">
    <property type="protein sequence ID" value="KAJ1971991.1"/>
    <property type="molecule type" value="Genomic_DNA"/>
</dbReference>
<dbReference type="OrthoDB" id="10020333at2759"/>
<gene>
    <name evidence="6" type="primary">CDC7_1</name>
    <name evidence="6" type="ORF">H4R34_005556</name>
</gene>
<feature type="domain" description="Protein kinase" evidence="5">
    <location>
        <begin position="1"/>
        <end position="204"/>
    </location>
</feature>
<evidence type="ECO:0000313" key="6">
    <source>
        <dbReference type="EMBL" id="KAJ1971991.1"/>
    </source>
</evidence>
<feature type="non-terminal residue" evidence="6">
    <location>
        <position position="1"/>
    </location>
</feature>
<protein>
    <submittedName>
        <fullName evidence="6">Cell division control protein 7</fullName>
        <ecNumber evidence="6">2.7.11.1</ecNumber>
    </submittedName>
</protein>
<dbReference type="InterPro" id="IPR050117">
    <property type="entry name" value="MAPK"/>
</dbReference>
<keyword evidence="1" id="KW-0418">Kinase</keyword>
<dbReference type="InterPro" id="IPR000719">
    <property type="entry name" value="Prot_kinase_dom"/>
</dbReference>
<keyword evidence="6" id="KW-0131">Cell cycle</keyword>
<dbReference type="PANTHER" id="PTHR24055">
    <property type="entry name" value="MITOGEN-ACTIVATED PROTEIN KINASE"/>
    <property type="match status" value="1"/>
</dbReference>
<sequence>SHQALPSAHLLCQPAAPLNHKANTTDTSTTPLTATTPSADVTAPTPSLVDYKGRPGVLRRDLRPSIKANRAGTRGFRAPEVLLKVVDQTPAIDIWSVGVIMLSILTHRFPFFNSADDQEALLEMGVLFGKSALTRVASLHDRSFFTNVPTVRENAIPFERLVKVYNEQGLTNTSPEMFDLLRRCLALNPAERITASEALVHPFLCTDSGSELTTG</sequence>
<keyword evidence="7" id="KW-1185">Reference proteome</keyword>
<evidence type="ECO:0000256" key="1">
    <source>
        <dbReference type="ARBA" id="ARBA00022527"/>
    </source>
</evidence>
<dbReference type="GO" id="GO:0004674">
    <property type="term" value="F:protein serine/threonine kinase activity"/>
    <property type="evidence" value="ECO:0007669"/>
    <property type="project" value="UniProtKB-KW"/>
</dbReference>
<feature type="region of interest" description="Disordered" evidence="4">
    <location>
        <begin position="16"/>
        <end position="46"/>
    </location>
</feature>
<dbReference type="SUPFAM" id="SSF56112">
    <property type="entry name" value="Protein kinase-like (PK-like)"/>
    <property type="match status" value="1"/>
</dbReference>